<feature type="region of interest" description="Disordered" evidence="1">
    <location>
        <begin position="1"/>
        <end position="39"/>
    </location>
</feature>
<keyword evidence="3" id="KW-1185">Reference proteome</keyword>
<reference evidence="2 3" key="1">
    <citation type="submission" date="2019-05" db="EMBL/GenBank/DDBJ databases">
        <title>Another draft genome of Portunus trituberculatus and its Hox gene families provides insights of decapod evolution.</title>
        <authorList>
            <person name="Jeong J.-H."/>
            <person name="Song I."/>
            <person name="Kim S."/>
            <person name="Choi T."/>
            <person name="Kim D."/>
            <person name="Ryu S."/>
            <person name="Kim W."/>
        </authorList>
    </citation>
    <scope>NUCLEOTIDE SEQUENCE [LARGE SCALE GENOMIC DNA]</scope>
    <source>
        <tissue evidence="2">Muscle</tissue>
    </source>
</reference>
<proteinExistence type="predicted"/>
<name>A0A5B7II97_PORTR</name>
<evidence type="ECO:0000313" key="2">
    <source>
        <dbReference type="EMBL" id="MPC81995.1"/>
    </source>
</evidence>
<gene>
    <name evidence="2" type="ORF">E2C01_076637</name>
</gene>
<evidence type="ECO:0000256" key="1">
    <source>
        <dbReference type="SAM" id="MobiDB-lite"/>
    </source>
</evidence>
<protein>
    <submittedName>
        <fullName evidence="2">Uncharacterized protein</fullName>
    </submittedName>
</protein>
<comment type="caution">
    <text evidence="2">The sequence shown here is derived from an EMBL/GenBank/DDBJ whole genome shotgun (WGS) entry which is preliminary data.</text>
</comment>
<dbReference type="EMBL" id="VSRR010058605">
    <property type="protein sequence ID" value="MPC81995.1"/>
    <property type="molecule type" value="Genomic_DNA"/>
</dbReference>
<feature type="region of interest" description="Disordered" evidence="1">
    <location>
        <begin position="54"/>
        <end position="82"/>
    </location>
</feature>
<evidence type="ECO:0000313" key="3">
    <source>
        <dbReference type="Proteomes" id="UP000324222"/>
    </source>
</evidence>
<accession>A0A5B7II97</accession>
<sequence>MATAPPRPGTTTTTTTTTTTQHQHHHLEMETYSPPSINRETLSANEQVIAWRSTKAQERLSRGPNAFHPPGDASSGSHRHAEHSTAFRAWLLAWLTGCTCEGYTSKPNRKESEGKWNVE</sequence>
<feature type="compositionally biased region" description="Low complexity" evidence="1">
    <location>
        <begin position="10"/>
        <end position="21"/>
    </location>
</feature>
<dbReference type="AlphaFoldDB" id="A0A5B7II97"/>
<dbReference type="Proteomes" id="UP000324222">
    <property type="component" value="Unassembled WGS sequence"/>
</dbReference>
<organism evidence="2 3">
    <name type="scientific">Portunus trituberculatus</name>
    <name type="common">Swimming crab</name>
    <name type="synonym">Neptunus trituberculatus</name>
    <dbReference type="NCBI Taxonomy" id="210409"/>
    <lineage>
        <taxon>Eukaryota</taxon>
        <taxon>Metazoa</taxon>
        <taxon>Ecdysozoa</taxon>
        <taxon>Arthropoda</taxon>
        <taxon>Crustacea</taxon>
        <taxon>Multicrustacea</taxon>
        <taxon>Malacostraca</taxon>
        <taxon>Eumalacostraca</taxon>
        <taxon>Eucarida</taxon>
        <taxon>Decapoda</taxon>
        <taxon>Pleocyemata</taxon>
        <taxon>Brachyura</taxon>
        <taxon>Eubrachyura</taxon>
        <taxon>Portunoidea</taxon>
        <taxon>Portunidae</taxon>
        <taxon>Portuninae</taxon>
        <taxon>Portunus</taxon>
    </lineage>
</organism>